<feature type="domain" description="Ig-like" evidence="1">
    <location>
        <begin position="248"/>
        <end position="320"/>
    </location>
</feature>
<comment type="caution">
    <text evidence="2">The sequence shown here is derived from an EMBL/GenBank/DDBJ whole genome shotgun (WGS) entry which is preliminary data.</text>
</comment>
<dbReference type="AlphaFoldDB" id="A0A9X3BII1"/>
<sequence length="672" mass="73665">MYKKHVPNRVARKIAIHLFYLILLLLKFGDICAQSASWETAGVLYRDGYVTVTLEYRVNSKICDPGSTKKSFWRYIVEGKGRGSDLYLNWKMDYLNCNGNVICLTNNLNIGKFENDGKNESLDWSFEGATIENEFYDVKTSSYPDLTKPFEKRVMPSVAPTSISGDRNVVYGQSLSLSVQGGSLGSGAKWVWYADKCDGNKIGEGATISVQPLQNTIYYVRAEGKTGVTACASVKVNVDLNSQAATRINGPASICQGQGAKLRVEGGLLGLNANWYWYQDSCGGKQIGEGASIVVYPNRETTYFVRAKGQTNTTVCRSYTVKLESAYANPTGIESSTTLTCPGIPIQLKVVGGEISDKAQWVWYRGSLNYSPVGYGRTITLDATTTTTYYVRGEGGCPATTPLQQEVKVYENSSAPRDISAELVNRKYRLSPIGGSLGDSAEWTWYKNSISNNNRIGQGSTIVTKVTKNTRVLLRAEGICNVTDSVSYLLTPPPKRYLFLNLGLIGTSPSDLTSFGNLAITLATKKKMGWYVRAKLHLSAKPEAKYITDDEQVYGYQSTTAYYKYNGEKNVNRMSATGGMLLGNNRISGYIGAGYGTRDLYWGITEYTLQGKNKVGSYWAQHIGSSVKGIEAEGGLMINLGHVNLMGGVSYINDSENKTHLIDSHIGIGVTL</sequence>
<organism evidence="2 3">
    <name type="scientific">Paraflavisolibacter caeni</name>
    <dbReference type="NCBI Taxonomy" id="2982496"/>
    <lineage>
        <taxon>Bacteria</taxon>
        <taxon>Pseudomonadati</taxon>
        <taxon>Bacteroidota</taxon>
        <taxon>Chitinophagia</taxon>
        <taxon>Chitinophagales</taxon>
        <taxon>Chitinophagaceae</taxon>
        <taxon>Paraflavisolibacter</taxon>
    </lineage>
</organism>
<evidence type="ECO:0000313" key="3">
    <source>
        <dbReference type="Proteomes" id="UP001155483"/>
    </source>
</evidence>
<evidence type="ECO:0000259" key="1">
    <source>
        <dbReference type="Pfam" id="PF19081"/>
    </source>
</evidence>
<feature type="domain" description="Ig-like" evidence="1">
    <location>
        <begin position="159"/>
        <end position="238"/>
    </location>
</feature>
<dbReference type="InterPro" id="IPR044023">
    <property type="entry name" value="Ig_7"/>
</dbReference>
<dbReference type="Proteomes" id="UP001155483">
    <property type="component" value="Unassembled WGS sequence"/>
</dbReference>
<accession>A0A9X3BII1</accession>
<dbReference type="Pfam" id="PF19081">
    <property type="entry name" value="Ig_7"/>
    <property type="match status" value="2"/>
</dbReference>
<proteinExistence type="predicted"/>
<evidence type="ECO:0000313" key="2">
    <source>
        <dbReference type="EMBL" id="MCU7551407.1"/>
    </source>
</evidence>
<dbReference type="RefSeq" id="WP_279298846.1">
    <property type="nucleotide sequence ID" value="NZ_JAOTIF010000020.1"/>
</dbReference>
<protein>
    <recommendedName>
        <fullName evidence="1">Ig-like domain-containing protein</fullName>
    </recommendedName>
</protein>
<dbReference type="EMBL" id="JAOTIF010000020">
    <property type="protein sequence ID" value="MCU7551407.1"/>
    <property type="molecule type" value="Genomic_DNA"/>
</dbReference>
<reference evidence="2" key="2">
    <citation type="submission" date="2023-04" db="EMBL/GenBank/DDBJ databases">
        <title>Paracnuella aquatica gen. nov., sp. nov., a member of the family Chitinophagaceae isolated from a hot spring.</title>
        <authorList>
            <person name="Wang C."/>
        </authorList>
    </citation>
    <scope>NUCLEOTIDE SEQUENCE</scope>
    <source>
        <strain evidence="2">LB-8</strain>
    </source>
</reference>
<reference evidence="2" key="1">
    <citation type="submission" date="2022-09" db="EMBL/GenBank/DDBJ databases">
        <authorList>
            <person name="Yuan C."/>
            <person name="Ke Z."/>
        </authorList>
    </citation>
    <scope>NUCLEOTIDE SEQUENCE</scope>
    <source>
        <strain evidence="2">LB-8</strain>
    </source>
</reference>
<name>A0A9X3BII1_9BACT</name>
<keyword evidence="3" id="KW-1185">Reference proteome</keyword>
<gene>
    <name evidence="2" type="ORF">OCK74_19955</name>
</gene>